<dbReference type="RefSeq" id="WP_068592567.1">
    <property type="nucleotide sequence ID" value="NZ_FTNK01000017.1"/>
</dbReference>
<evidence type="ECO:0000256" key="5">
    <source>
        <dbReference type="SAM" id="Phobius"/>
    </source>
</evidence>
<keyword evidence="2 5" id="KW-0812">Transmembrane</keyword>
<evidence type="ECO:0000256" key="2">
    <source>
        <dbReference type="ARBA" id="ARBA00022692"/>
    </source>
</evidence>
<evidence type="ECO:0000256" key="4">
    <source>
        <dbReference type="ARBA" id="ARBA00023136"/>
    </source>
</evidence>
<organism evidence="6 7">
    <name type="scientific">Paenibacillus macquariensis</name>
    <dbReference type="NCBI Taxonomy" id="948756"/>
    <lineage>
        <taxon>Bacteria</taxon>
        <taxon>Bacillati</taxon>
        <taxon>Bacillota</taxon>
        <taxon>Bacilli</taxon>
        <taxon>Bacillales</taxon>
        <taxon>Paenibacillaceae</taxon>
        <taxon>Paenibacillus</taxon>
    </lineage>
</organism>
<dbReference type="InterPro" id="IPR045863">
    <property type="entry name" value="CorA_TM1_TM2"/>
</dbReference>
<dbReference type="Proteomes" id="UP000186666">
    <property type="component" value="Unassembled WGS sequence"/>
</dbReference>
<evidence type="ECO:0000256" key="3">
    <source>
        <dbReference type="ARBA" id="ARBA00022989"/>
    </source>
</evidence>
<feature type="transmembrane region" description="Helical" evidence="5">
    <location>
        <begin position="27"/>
        <end position="50"/>
    </location>
</feature>
<keyword evidence="4 5" id="KW-0472">Membrane</keyword>
<dbReference type="Gene3D" id="1.20.58.340">
    <property type="entry name" value="Magnesium transport protein CorA, transmembrane region"/>
    <property type="match status" value="1"/>
</dbReference>
<gene>
    <name evidence="6" type="ORF">SAMN05421578_11752</name>
</gene>
<evidence type="ECO:0000256" key="1">
    <source>
        <dbReference type="ARBA" id="ARBA00004141"/>
    </source>
</evidence>
<dbReference type="EMBL" id="FTNK01000017">
    <property type="protein sequence ID" value="SIR52879.1"/>
    <property type="molecule type" value="Genomic_DNA"/>
</dbReference>
<accession>A0ABY1KAX9</accession>
<keyword evidence="3 5" id="KW-1133">Transmembrane helix</keyword>
<name>A0ABY1KAX9_9BACL</name>
<evidence type="ECO:0000313" key="7">
    <source>
        <dbReference type="Proteomes" id="UP000186666"/>
    </source>
</evidence>
<evidence type="ECO:0000313" key="6">
    <source>
        <dbReference type="EMBL" id="SIR52879.1"/>
    </source>
</evidence>
<sequence>MDTEKEIEEIKDRLMVLEMKARSSRNYYIRFAVIILICVLVYFVVGIYGMNFKNAPELNWFS</sequence>
<keyword evidence="7" id="KW-1185">Reference proteome</keyword>
<reference evidence="6 7" key="1">
    <citation type="submission" date="2017-01" db="EMBL/GenBank/DDBJ databases">
        <authorList>
            <person name="Varghese N."/>
            <person name="Submissions S."/>
        </authorList>
    </citation>
    <scope>NUCLEOTIDE SEQUENCE [LARGE SCALE GENOMIC DNA]</scope>
    <source>
        <strain evidence="6 7">ATCC 23464</strain>
    </source>
</reference>
<comment type="caution">
    <text evidence="6">The sequence shown here is derived from an EMBL/GenBank/DDBJ whole genome shotgun (WGS) entry which is preliminary data.</text>
</comment>
<dbReference type="SUPFAM" id="SSF144083">
    <property type="entry name" value="Magnesium transport protein CorA, transmembrane region"/>
    <property type="match status" value="1"/>
</dbReference>
<proteinExistence type="predicted"/>
<comment type="subcellular location">
    <subcellularLocation>
        <location evidence="1">Membrane</location>
        <topology evidence="1">Multi-pass membrane protein</topology>
    </subcellularLocation>
</comment>
<protein>
    <submittedName>
        <fullName evidence="6">Uncharacterized protein</fullName>
    </submittedName>
</protein>